<sequence length="210" mass="23081">MATENANPALSKSGILTDENGVRKIPASVRADGSVRKEIRIKPGYRPPEDAEVYRNRKAESWKSRGTGGVPGADPAEYQKAKEKAPTNRDVDKSARKREAKKKAAEAVVQEEPEPAVEPEVEKAKKARNLAKKLRQARDLSEKKAKGNALLPEQIEKVIKINELTRQLDALGFNADGEKKESGEKTGSSHEQAEEQTGGQDVKKTKEEDT</sequence>
<dbReference type="OrthoDB" id="21625at2759"/>
<feature type="compositionally biased region" description="Acidic residues" evidence="1">
    <location>
        <begin position="109"/>
        <end position="119"/>
    </location>
</feature>
<dbReference type="PANTHER" id="PTHR22959">
    <property type="entry name" value="PYM PROTEIN"/>
    <property type="match status" value="1"/>
</dbReference>
<dbReference type="Proteomes" id="UP000800041">
    <property type="component" value="Unassembled WGS sequence"/>
</dbReference>
<dbReference type="Pfam" id="PF09282">
    <property type="entry name" value="Mago-bind"/>
    <property type="match status" value="1"/>
</dbReference>
<dbReference type="AlphaFoldDB" id="A0A6G1GXR7"/>
<dbReference type="InterPro" id="IPR039333">
    <property type="entry name" value="PYM1"/>
</dbReference>
<proteinExistence type="predicted"/>
<accession>A0A6G1GXR7</accession>
<feature type="compositionally biased region" description="Basic and acidic residues" evidence="1">
    <location>
        <begin position="41"/>
        <end position="63"/>
    </location>
</feature>
<evidence type="ECO:0000313" key="3">
    <source>
        <dbReference type="EMBL" id="KAF1985753.1"/>
    </source>
</evidence>
<dbReference type="PANTHER" id="PTHR22959:SF0">
    <property type="entry name" value="PARTNER OF Y14 AND MAGO"/>
    <property type="match status" value="1"/>
</dbReference>
<gene>
    <name evidence="3" type="ORF">K402DRAFT_413061</name>
</gene>
<feature type="compositionally biased region" description="Basic and acidic residues" evidence="1">
    <location>
        <begin position="77"/>
        <end position="94"/>
    </location>
</feature>
<evidence type="ECO:0000256" key="1">
    <source>
        <dbReference type="SAM" id="MobiDB-lite"/>
    </source>
</evidence>
<organism evidence="3 4">
    <name type="scientific">Aulographum hederae CBS 113979</name>
    <dbReference type="NCBI Taxonomy" id="1176131"/>
    <lineage>
        <taxon>Eukaryota</taxon>
        <taxon>Fungi</taxon>
        <taxon>Dikarya</taxon>
        <taxon>Ascomycota</taxon>
        <taxon>Pezizomycotina</taxon>
        <taxon>Dothideomycetes</taxon>
        <taxon>Pleosporomycetidae</taxon>
        <taxon>Aulographales</taxon>
        <taxon>Aulographaceae</taxon>
    </lineage>
</organism>
<keyword evidence="4" id="KW-1185">Reference proteome</keyword>
<dbReference type="SMART" id="SM01273">
    <property type="entry name" value="Mago-bind"/>
    <property type="match status" value="1"/>
</dbReference>
<dbReference type="EMBL" id="ML977160">
    <property type="protein sequence ID" value="KAF1985753.1"/>
    <property type="molecule type" value="Genomic_DNA"/>
</dbReference>
<dbReference type="GO" id="GO:0035145">
    <property type="term" value="C:exon-exon junction complex"/>
    <property type="evidence" value="ECO:0007669"/>
    <property type="project" value="TreeGrafter"/>
</dbReference>
<reference evidence="3" key="1">
    <citation type="journal article" date="2020" name="Stud. Mycol.">
        <title>101 Dothideomycetes genomes: a test case for predicting lifestyles and emergence of pathogens.</title>
        <authorList>
            <person name="Haridas S."/>
            <person name="Albert R."/>
            <person name="Binder M."/>
            <person name="Bloem J."/>
            <person name="Labutti K."/>
            <person name="Salamov A."/>
            <person name="Andreopoulos B."/>
            <person name="Baker S."/>
            <person name="Barry K."/>
            <person name="Bills G."/>
            <person name="Bluhm B."/>
            <person name="Cannon C."/>
            <person name="Castanera R."/>
            <person name="Culley D."/>
            <person name="Daum C."/>
            <person name="Ezra D."/>
            <person name="Gonzalez J."/>
            <person name="Henrissat B."/>
            <person name="Kuo A."/>
            <person name="Liang C."/>
            <person name="Lipzen A."/>
            <person name="Lutzoni F."/>
            <person name="Magnuson J."/>
            <person name="Mondo S."/>
            <person name="Nolan M."/>
            <person name="Ohm R."/>
            <person name="Pangilinan J."/>
            <person name="Park H.-J."/>
            <person name="Ramirez L."/>
            <person name="Alfaro M."/>
            <person name="Sun H."/>
            <person name="Tritt A."/>
            <person name="Yoshinaga Y."/>
            <person name="Zwiers L.-H."/>
            <person name="Turgeon B."/>
            <person name="Goodwin S."/>
            <person name="Spatafora J."/>
            <person name="Crous P."/>
            <person name="Grigoriev I."/>
        </authorList>
    </citation>
    <scope>NUCLEOTIDE SEQUENCE</scope>
    <source>
        <strain evidence="3">CBS 113979</strain>
    </source>
</reference>
<feature type="compositionally biased region" description="Basic residues" evidence="1">
    <location>
        <begin position="125"/>
        <end position="135"/>
    </location>
</feature>
<name>A0A6G1GXR7_9PEZI</name>
<dbReference type="GO" id="GO:1903259">
    <property type="term" value="P:exon-exon junction complex disassembly"/>
    <property type="evidence" value="ECO:0007669"/>
    <property type="project" value="InterPro"/>
</dbReference>
<dbReference type="InterPro" id="IPR015362">
    <property type="entry name" value="WIBG_mago-bd"/>
</dbReference>
<feature type="compositionally biased region" description="Basic and acidic residues" evidence="1">
    <location>
        <begin position="201"/>
        <end position="210"/>
    </location>
</feature>
<feature type="domain" description="WIBG Mago-binding" evidence="2">
    <location>
        <begin position="21"/>
        <end position="47"/>
    </location>
</feature>
<feature type="compositionally biased region" description="Basic and acidic residues" evidence="1">
    <location>
        <begin position="176"/>
        <end position="193"/>
    </location>
</feature>
<protein>
    <recommendedName>
        <fullName evidence="2">WIBG Mago-binding domain-containing protein</fullName>
    </recommendedName>
</protein>
<feature type="region of interest" description="Disordered" evidence="1">
    <location>
        <begin position="172"/>
        <end position="210"/>
    </location>
</feature>
<dbReference type="GO" id="GO:0003723">
    <property type="term" value="F:RNA binding"/>
    <property type="evidence" value="ECO:0007669"/>
    <property type="project" value="TreeGrafter"/>
</dbReference>
<dbReference type="GO" id="GO:0005737">
    <property type="term" value="C:cytoplasm"/>
    <property type="evidence" value="ECO:0007669"/>
    <property type="project" value="TreeGrafter"/>
</dbReference>
<evidence type="ECO:0000313" key="4">
    <source>
        <dbReference type="Proteomes" id="UP000800041"/>
    </source>
</evidence>
<feature type="region of interest" description="Disordered" evidence="1">
    <location>
        <begin position="41"/>
        <end position="145"/>
    </location>
</feature>
<dbReference type="SUPFAM" id="SSF101931">
    <property type="entry name" value="Pym (Within the bgcn gene intron protein, WIBG), N-terminal domain"/>
    <property type="match status" value="1"/>
</dbReference>
<dbReference type="InterPro" id="IPR036348">
    <property type="entry name" value="WIBG_N_sf"/>
</dbReference>
<evidence type="ECO:0000259" key="2">
    <source>
        <dbReference type="SMART" id="SM01273"/>
    </source>
</evidence>
<feature type="compositionally biased region" description="Basic and acidic residues" evidence="1">
    <location>
        <begin position="136"/>
        <end position="145"/>
    </location>
</feature>